<dbReference type="EMBL" id="JAXCGZ010006555">
    <property type="protein sequence ID" value="KAK7079676.1"/>
    <property type="molecule type" value="Genomic_DNA"/>
</dbReference>
<dbReference type="Proteomes" id="UP001381693">
    <property type="component" value="Unassembled WGS sequence"/>
</dbReference>
<organism evidence="1 2">
    <name type="scientific">Halocaridina rubra</name>
    <name type="common">Hawaiian red shrimp</name>
    <dbReference type="NCBI Taxonomy" id="373956"/>
    <lineage>
        <taxon>Eukaryota</taxon>
        <taxon>Metazoa</taxon>
        <taxon>Ecdysozoa</taxon>
        <taxon>Arthropoda</taxon>
        <taxon>Crustacea</taxon>
        <taxon>Multicrustacea</taxon>
        <taxon>Malacostraca</taxon>
        <taxon>Eumalacostraca</taxon>
        <taxon>Eucarida</taxon>
        <taxon>Decapoda</taxon>
        <taxon>Pleocyemata</taxon>
        <taxon>Caridea</taxon>
        <taxon>Atyoidea</taxon>
        <taxon>Atyidae</taxon>
        <taxon>Halocaridina</taxon>
    </lineage>
</organism>
<accession>A0AAN8XBE0</accession>
<dbReference type="AlphaFoldDB" id="A0AAN8XBE0"/>
<proteinExistence type="predicted"/>
<protein>
    <submittedName>
        <fullName evidence="1">Uncharacterized protein</fullName>
    </submittedName>
</protein>
<comment type="caution">
    <text evidence="1">The sequence shown here is derived from an EMBL/GenBank/DDBJ whole genome shotgun (WGS) entry which is preliminary data.</text>
</comment>
<feature type="non-terminal residue" evidence="1">
    <location>
        <position position="99"/>
    </location>
</feature>
<name>A0AAN8XBE0_HALRR</name>
<keyword evidence="2" id="KW-1185">Reference proteome</keyword>
<evidence type="ECO:0000313" key="2">
    <source>
        <dbReference type="Proteomes" id="UP001381693"/>
    </source>
</evidence>
<sequence>MRCLLGVERDYDNAVVKRMPDHYLHLNLLLHGNNSADPRFPESKTLTIEPMFSDLGRLFTPYKKTFCFCKYRICCPKWCIVLYQKLSPELCCRPCCRDR</sequence>
<gene>
    <name evidence="1" type="ORF">SK128_004258</name>
</gene>
<reference evidence="1 2" key="1">
    <citation type="submission" date="2023-11" db="EMBL/GenBank/DDBJ databases">
        <title>Halocaridina rubra genome assembly.</title>
        <authorList>
            <person name="Smith C."/>
        </authorList>
    </citation>
    <scope>NUCLEOTIDE SEQUENCE [LARGE SCALE GENOMIC DNA]</scope>
    <source>
        <strain evidence="1">EP-1</strain>
        <tissue evidence="1">Whole</tissue>
    </source>
</reference>
<evidence type="ECO:0000313" key="1">
    <source>
        <dbReference type="EMBL" id="KAK7079676.1"/>
    </source>
</evidence>